<name>A0A364NIG7_9GAMM</name>
<dbReference type="EMBL" id="QKRX01000014">
    <property type="protein sequence ID" value="RAU16919.1"/>
    <property type="molecule type" value="Genomic_DNA"/>
</dbReference>
<keyword evidence="2" id="KW-1185">Reference proteome</keyword>
<dbReference type="AlphaFoldDB" id="A0A364NIG7"/>
<sequence length="85" mass="9654">MVITHAYQHMPEALPLPAAFTLDFGEFISAQREGFGMALFSEHHFYLRADCELDSFQQDAIEALIDDSDRGAYLSKHRWIGFSTA</sequence>
<evidence type="ECO:0000313" key="1">
    <source>
        <dbReference type="EMBL" id="RAU16919.1"/>
    </source>
</evidence>
<dbReference type="Proteomes" id="UP000250744">
    <property type="component" value="Unassembled WGS sequence"/>
</dbReference>
<organism evidence="1 2">
    <name type="scientific">Nitrincola tibetensis</name>
    <dbReference type="NCBI Taxonomy" id="2219697"/>
    <lineage>
        <taxon>Bacteria</taxon>
        <taxon>Pseudomonadati</taxon>
        <taxon>Pseudomonadota</taxon>
        <taxon>Gammaproteobacteria</taxon>
        <taxon>Oceanospirillales</taxon>
        <taxon>Oceanospirillaceae</taxon>
        <taxon>Nitrincola</taxon>
    </lineage>
</organism>
<protein>
    <submittedName>
        <fullName evidence="1">Uncharacterized protein</fullName>
    </submittedName>
</protein>
<accession>A0A364NIG7</accession>
<comment type="caution">
    <text evidence="1">The sequence shown here is derived from an EMBL/GenBank/DDBJ whole genome shotgun (WGS) entry which is preliminary data.</text>
</comment>
<gene>
    <name evidence="1" type="ORF">DN062_15305</name>
</gene>
<reference evidence="1 2" key="1">
    <citation type="submission" date="2018-06" db="EMBL/GenBank/DDBJ databases">
        <title>Nitrincola tibetense sp. nov., isolated from Lake XuguoCo on Tibetan Plateau.</title>
        <authorList>
            <person name="Xing P."/>
        </authorList>
    </citation>
    <scope>NUCLEOTIDE SEQUENCE [LARGE SCALE GENOMIC DNA]</scope>
    <source>
        <strain evidence="2">xg18</strain>
    </source>
</reference>
<proteinExistence type="predicted"/>
<evidence type="ECO:0000313" key="2">
    <source>
        <dbReference type="Proteomes" id="UP000250744"/>
    </source>
</evidence>
<dbReference type="RefSeq" id="WP_112160178.1">
    <property type="nucleotide sequence ID" value="NZ_QKRX01000014.1"/>
</dbReference>